<keyword evidence="2" id="KW-0255">Endonuclease</keyword>
<evidence type="ECO:0000259" key="1">
    <source>
        <dbReference type="Pfam" id="PF13392"/>
    </source>
</evidence>
<proteinExistence type="predicted"/>
<sequence>MRQITHEQLLTLAHYDPETGIFTRLADGYVMGKPDRKGYLLTWLKDWRFRSHRLAWFYMTGTWPTQEIDHINGNTSDNRWINLRECSHQQNNHNQPIRRNNKSGVKGVHLNRRGKWQVQVCLNYKIHHGGAYERLEDAERVARDLRERLHGEFANHG</sequence>
<dbReference type="AlphaFoldDB" id="A0A7M1KKX0"/>
<gene>
    <name evidence="2" type="ORF">IMF22_05215</name>
</gene>
<organism evidence="2 3">
    <name type="scientific">Pseudomonas poae</name>
    <dbReference type="NCBI Taxonomy" id="200451"/>
    <lineage>
        <taxon>Bacteria</taxon>
        <taxon>Pseudomonadati</taxon>
        <taxon>Pseudomonadota</taxon>
        <taxon>Gammaproteobacteria</taxon>
        <taxon>Pseudomonadales</taxon>
        <taxon>Pseudomonadaceae</taxon>
        <taxon>Pseudomonas</taxon>
    </lineage>
</organism>
<evidence type="ECO:0000313" key="2">
    <source>
        <dbReference type="EMBL" id="QOQ76458.1"/>
    </source>
</evidence>
<dbReference type="SUPFAM" id="SSF54060">
    <property type="entry name" value="His-Me finger endonucleases"/>
    <property type="match status" value="1"/>
</dbReference>
<dbReference type="Pfam" id="PF13392">
    <property type="entry name" value="HNH_3"/>
    <property type="match status" value="1"/>
</dbReference>
<keyword evidence="2" id="KW-0540">Nuclease</keyword>
<protein>
    <submittedName>
        <fullName evidence="2">HNH endonuclease</fullName>
    </submittedName>
</protein>
<evidence type="ECO:0000313" key="3">
    <source>
        <dbReference type="Proteomes" id="UP000594923"/>
    </source>
</evidence>
<keyword evidence="2" id="KW-0378">Hydrolase</keyword>
<dbReference type="Gene3D" id="3.90.75.20">
    <property type="match status" value="1"/>
</dbReference>
<dbReference type="GO" id="GO:0004519">
    <property type="term" value="F:endonuclease activity"/>
    <property type="evidence" value="ECO:0007669"/>
    <property type="project" value="UniProtKB-KW"/>
</dbReference>
<dbReference type="Proteomes" id="UP000594923">
    <property type="component" value="Chromosome"/>
</dbReference>
<reference evidence="2 3" key="1">
    <citation type="submission" date="2020-10" db="EMBL/GenBank/DDBJ databases">
        <title>High quality whole genome sequence of Pseudomonas poae PMA22.</title>
        <authorList>
            <person name="Hernandez J.G."/>
            <person name="Rodriguez P."/>
            <person name="Cuevas C."/>
            <person name="de la Calle F."/>
            <person name="Galan B."/>
            <person name="Garcia J.L."/>
        </authorList>
    </citation>
    <scope>NUCLEOTIDE SEQUENCE [LARGE SCALE GENOMIC DNA]</scope>
    <source>
        <strain evidence="2 3">PMA22</strain>
    </source>
</reference>
<accession>A0A7M1KKX0</accession>
<name>A0A7M1KKX0_9PSED</name>
<dbReference type="EMBL" id="CP063073">
    <property type="protein sequence ID" value="QOQ76458.1"/>
    <property type="molecule type" value="Genomic_DNA"/>
</dbReference>
<dbReference type="RefSeq" id="WP_197627463.1">
    <property type="nucleotide sequence ID" value="NZ_CP063073.1"/>
</dbReference>
<feature type="domain" description="HNH nuclease" evidence="1">
    <location>
        <begin position="52"/>
        <end position="92"/>
    </location>
</feature>
<dbReference type="InterPro" id="IPR003615">
    <property type="entry name" value="HNH_nuc"/>
</dbReference>
<dbReference type="InterPro" id="IPR044925">
    <property type="entry name" value="His-Me_finger_sf"/>
</dbReference>